<sequence length="776" mass="92602">MKSILVNPLKEVMNKILREGEIPETWKEAYITFIPKQDSDLTQVKNYRPISLLNIDYKIFAGILAKRMKSMLLGIIHKDQAGFLPGRQMKDNIRNIINTLEYLSVRIDKQAIMMFVDAEKAFDNVVWDFMLKNLEHMEVGRDFLNGIKAIYTEQKAKLITNNVVTEEIKIQKGTRQGCPLSPLLFITVLEVLLNSIRQNKKIKGVTIGQIEYKIKAFADDLVIMIEDPTTTVEEVLKEMEQFGDVAGFKLNKRKTKMIAKNMDQSAIEIIQQQTQIEVAKKVKYLGIWVTSKNIDLYKNNYDPVWNEIRKDLEVWGRLKLSFWGRINTIKMNVLPRLLFLFQTIPIIKGSRVFKEWQRVISRYIWQGKKPRIQFKLLTDVKERGGFALPDLKLYYEASCLCWLKDWVKLENNELLDLEGFDNRFGWHAYLWHEKRKVHKGFGNHIFRGPLIEIWERYKNLLEFRVPHWLSPLEALSVKKINMRNKWVTYSQLLVKEGGKWKMKPYEQVKEYVYDWLQYFQINEMFKKDSKELGYADQDSIFQREIIDNDVKIISKMYKILLDWNLKDEEVKSVMIQWARDVGHNIQFEDWEKLWQDGLNFTACMTVKENVMKMFYRWYITPMKLSKMYKVCNKCWKCKDKEGTFHHMWWECRKVKDFWEKIYIELKKILKYTFTKKPEIFLLGILGNEIKKKDRKFVYYAVTAARVILAQKWKQQEIPTVDEWRTKVLDYAESDKLTGKIRYLRDQKFIKEWGKFVDYLEHISEGQITLKGLKEAL</sequence>
<accession>A0A670J1I6</accession>
<dbReference type="Ensembl" id="ENSPMRT00000019245.1">
    <property type="protein sequence ID" value="ENSPMRP00000018091.1"/>
    <property type="gene ID" value="ENSPMRG00000011921.1"/>
</dbReference>
<reference evidence="2" key="3">
    <citation type="submission" date="2025-09" db="UniProtKB">
        <authorList>
            <consortium name="Ensembl"/>
        </authorList>
    </citation>
    <scope>IDENTIFICATION</scope>
</reference>
<dbReference type="CDD" id="cd01650">
    <property type="entry name" value="RT_nLTR_like"/>
    <property type="match status" value="1"/>
</dbReference>
<evidence type="ECO:0000313" key="2">
    <source>
        <dbReference type="Ensembl" id="ENSPMRP00000018091.1"/>
    </source>
</evidence>
<reference evidence="2 3" key="1">
    <citation type="journal article" date="2019" name="Proc. Natl. Acad. Sci. U.S.A.">
        <title>Regulatory changes in pterin and carotenoid genes underlie balanced color polymorphisms in the wall lizard.</title>
        <authorList>
            <person name="Andrade P."/>
            <person name="Pinho C."/>
            <person name="Perez I de Lanuza G."/>
            <person name="Afonso S."/>
            <person name="Brejcha J."/>
            <person name="Rubin C.J."/>
            <person name="Wallerman O."/>
            <person name="Pereira P."/>
            <person name="Sabatino S.J."/>
            <person name="Bellati A."/>
            <person name="Pellitteri-Rosa D."/>
            <person name="Bosakova Z."/>
            <person name="Bunikis I."/>
            <person name="Carretero M.A."/>
            <person name="Feiner N."/>
            <person name="Marsik P."/>
            <person name="Pauperio F."/>
            <person name="Salvi D."/>
            <person name="Soler L."/>
            <person name="While G.M."/>
            <person name="Uller T."/>
            <person name="Font E."/>
            <person name="Andersson L."/>
            <person name="Carneiro M."/>
        </authorList>
    </citation>
    <scope>NUCLEOTIDE SEQUENCE</scope>
</reference>
<name>A0A670J1I6_PODMU</name>
<dbReference type="Proteomes" id="UP000472272">
    <property type="component" value="Chromosome 10"/>
</dbReference>
<protein>
    <recommendedName>
        <fullName evidence="1">Reverse transcriptase domain-containing protein</fullName>
    </recommendedName>
</protein>
<reference evidence="2" key="2">
    <citation type="submission" date="2025-08" db="UniProtKB">
        <authorList>
            <consortium name="Ensembl"/>
        </authorList>
    </citation>
    <scope>IDENTIFICATION</scope>
</reference>
<dbReference type="InterPro" id="IPR043502">
    <property type="entry name" value="DNA/RNA_pol_sf"/>
</dbReference>
<evidence type="ECO:0000313" key="3">
    <source>
        <dbReference type="Proteomes" id="UP000472272"/>
    </source>
</evidence>
<dbReference type="AlphaFoldDB" id="A0A670J1I6"/>
<keyword evidence="3" id="KW-1185">Reference proteome</keyword>
<organism evidence="2 3">
    <name type="scientific">Podarcis muralis</name>
    <name type="common">Wall lizard</name>
    <name type="synonym">Lacerta muralis</name>
    <dbReference type="NCBI Taxonomy" id="64176"/>
    <lineage>
        <taxon>Eukaryota</taxon>
        <taxon>Metazoa</taxon>
        <taxon>Chordata</taxon>
        <taxon>Craniata</taxon>
        <taxon>Vertebrata</taxon>
        <taxon>Euteleostomi</taxon>
        <taxon>Lepidosauria</taxon>
        <taxon>Squamata</taxon>
        <taxon>Bifurcata</taxon>
        <taxon>Unidentata</taxon>
        <taxon>Episquamata</taxon>
        <taxon>Laterata</taxon>
        <taxon>Lacertibaenia</taxon>
        <taxon>Lacertidae</taxon>
        <taxon>Podarcis</taxon>
    </lineage>
</organism>
<proteinExistence type="predicted"/>
<feature type="domain" description="Reverse transcriptase" evidence="1">
    <location>
        <begin position="15"/>
        <end position="289"/>
    </location>
</feature>
<dbReference type="Pfam" id="PF00078">
    <property type="entry name" value="RVT_1"/>
    <property type="match status" value="1"/>
</dbReference>
<dbReference type="InterPro" id="IPR000477">
    <property type="entry name" value="RT_dom"/>
</dbReference>
<dbReference type="PANTHER" id="PTHR31635">
    <property type="entry name" value="REVERSE TRANSCRIPTASE DOMAIN-CONTAINING PROTEIN-RELATED"/>
    <property type="match status" value="1"/>
</dbReference>
<evidence type="ECO:0000259" key="1">
    <source>
        <dbReference type="PROSITE" id="PS50878"/>
    </source>
</evidence>
<dbReference type="SUPFAM" id="SSF56672">
    <property type="entry name" value="DNA/RNA polymerases"/>
    <property type="match status" value="1"/>
</dbReference>
<dbReference type="PANTHER" id="PTHR31635:SF196">
    <property type="entry name" value="REVERSE TRANSCRIPTASE DOMAIN-CONTAINING PROTEIN-RELATED"/>
    <property type="match status" value="1"/>
</dbReference>
<dbReference type="OMA" id="IMIEDPT"/>
<dbReference type="GeneTree" id="ENSGT01150000286916"/>
<dbReference type="PROSITE" id="PS50878">
    <property type="entry name" value="RT_POL"/>
    <property type="match status" value="1"/>
</dbReference>